<gene>
    <name evidence="2" type="ORF">PG999_005780</name>
</gene>
<name>A0AAW0QQD8_9PEZI</name>
<feature type="compositionally biased region" description="Basic and acidic residues" evidence="1">
    <location>
        <begin position="508"/>
        <end position="521"/>
    </location>
</feature>
<feature type="region of interest" description="Disordered" evidence="1">
    <location>
        <begin position="557"/>
        <end position="599"/>
    </location>
</feature>
<protein>
    <submittedName>
        <fullName evidence="2">Uncharacterized protein</fullName>
    </submittedName>
</protein>
<reference evidence="2 3" key="1">
    <citation type="submission" date="2023-01" db="EMBL/GenBank/DDBJ databases">
        <title>Analysis of 21 Apiospora genomes using comparative genomics revels a genus with tremendous synthesis potential of carbohydrate active enzymes and secondary metabolites.</title>
        <authorList>
            <person name="Sorensen T."/>
        </authorList>
    </citation>
    <scope>NUCLEOTIDE SEQUENCE [LARGE SCALE GENOMIC DNA]</scope>
    <source>
        <strain evidence="2 3">CBS 117206</strain>
    </source>
</reference>
<feature type="region of interest" description="Disordered" evidence="1">
    <location>
        <begin position="222"/>
        <end position="254"/>
    </location>
</feature>
<evidence type="ECO:0000313" key="3">
    <source>
        <dbReference type="Proteomes" id="UP001392437"/>
    </source>
</evidence>
<dbReference type="Proteomes" id="UP001392437">
    <property type="component" value="Unassembled WGS sequence"/>
</dbReference>
<sequence>MVTPDDDFFNPDEIFEQAEDYFYGTDFNETEYAGPDFEARLAELSAEAPTGGEIGAFDPGQVNSLDPVGPEASSNGSITMGLPNAKYLDGMDMNMAHPQFQQPEPLGYMGTANLFDGGIPNQSGLGQDTQSCSVVPPVPPKGLSGIIIPRKSPPLPLDVGKTAYCYGDYYYYDSDISLPLGNPPLANSPVERKIVEKPMNSEPAHTLKRRGSTDLVQGKIKRNTRRKRGGPDDARFLSEQYYGQPPPPKGAWGPRQKDGMLLFSYNRQGELARGRPFELKEMKWYLFAKSPGGCENWVERKTEPGEVQREGKVRSGLTLWVGWTPAQANDRYPSSNSNKCKFLDCAISNRTIRTGEPRVILDERHNVNGAVIDPFYNAGYCHLYCLEKHFGMEHLMDVLDVRFDNRYFAKEEVNLCALKTDEEQACLKWANDFWEDYCHWRCDEYSPARDDRDKARRARSTSPEVALPPAAPERLRLWSDSLTYRLICKSLKLETRAKANQRIKRREVKPDSCDRDTHKGDLDFANQAREKKRSKVSGPLKVGEAWDLFQHAKREHLEKPGSVHRKRRRCDDPETEEADGLHRAKRHQSAPPDIRPHQNSSMASFNAYPTPILHDSTAGMLMASYGYSAEGQYMGPYVYDVGDAGPSQPPEMASVPPFAGTQDPEATVIKQEGEDPSVVDIPCDPSYGLCLDDMEAVMSFGKLD</sequence>
<evidence type="ECO:0000313" key="2">
    <source>
        <dbReference type="EMBL" id="KAK8113711.1"/>
    </source>
</evidence>
<keyword evidence="3" id="KW-1185">Reference proteome</keyword>
<feature type="region of interest" description="Disordered" evidence="1">
    <location>
        <begin position="502"/>
        <end position="521"/>
    </location>
</feature>
<evidence type="ECO:0000256" key="1">
    <source>
        <dbReference type="SAM" id="MobiDB-lite"/>
    </source>
</evidence>
<organism evidence="2 3">
    <name type="scientific">Apiospora kogelbergensis</name>
    <dbReference type="NCBI Taxonomy" id="1337665"/>
    <lineage>
        <taxon>Eukaryota</taxon>
        <taxon>Fungi</taxon>
        <taxon>Dikarya</taxon>
        <taxon>Ascomycota</taxon>
        <taxon>Pezizomycotina</taxon>
        <taxon>Sordariomycetes</taxon>
        <taxon>Xylariomycetidae</taxon>
        <taxon>Amphisphaeriales</taxon>
        <taxon>Apiosporaceae</taxon>
        <taxon>Apiospora</taxon>
    </lineage>
</organism>
<dbReference type="EMBL" id="JAQQWP010000006">
    <property type="protein sequence ID" value="KAK8113711.1"/>
    <property type="molecule type" value="Genomic_DNA"/>
</dbReference>
<proteinExistence type="predicted"/>
<accession>A0AAW0QQD8</accession>
<dbReference type="AlphaFoldDB" id="A0AAW0QQD8"/>
<comment type="caution">
    <text evidence="2">The sequence shown here is derived from an EMBL/GenBank/DDBJ whole genome shotgun (WGS) entry which is preliminary data.</text>
</comment>